<protein>
    <submittedName>
        <fullName evidence="1">Uncharacterized protein</fullName>
    </submittedName>
</protein>
<accession>A0A8J2ZIP1</accession>
<dbReference type="RefSeq" id="WP_188789445.1">
    <property type="nucleotide sequence ID" value="NZ_BMJV01000002.1"/>
</dbReference>
<gene>
    <name evidence="1" type="ORF">GCM10011415_13340</name>
</gene>
<dbReference type="AlphaFoldDB" id="A0A8J2ZIP1"/>
<sequence>MLGQDLLKLIWAEHVRLPSDASRFRFEALFARILPVRMALLLAELDGKHPLVLHDGVEVGPGLPLGDVLVEELPIDLPYDTLVIALPQRRHHPDQLLGSAVAEALIVALDRGDIPMERETEALHGLAQAAMKRAATLQRDGEDLDLDAFTLGMSQALGRHWMVPQSIVALPNMLSQASLQRHLERLDPGFRASQLQTFGASILDVADDTLGFGDWCARTSTALRCCLGAPKVDSDPVELGLSTRFNFH</sequence>
<comment type="caution">
    <text evidence="1">The sequence shown here is derived from an EMBL/GenBank/DDBJ whole genome shotgun (WGS) entry which is preliminary data.</text>
</comment>
<evidence type="ECO:0000313" key="1">
    <source>
        <dbReference type="EMBL" id="GGG67620.1"/>
    </source>
</evidence>
<reference evidence="1" key="2">
    <citation type="submission" date="2020-09" db="EMBL/GenBank/DDBJ databases">
        <authorList>
            <person name="Sun Q."/>
            <person name="Zhou Y."/>
        </authorList>
    </citation>
    <scope>NUCLEOTIDE SEQUENCE</scope>
    <source>
        <strain evidence="1">CGMCC 1.15762</strain>
    </source>
</reference>
<evidence type="ECO:0000313" key="2">
    <source>
        <dbReference type="Proteomes" id="UP000617145"/>
    </source>
</evidence>
<keyword evidence="2" id="KW-1185">Reference proteome</keyword>
<dbReference type="EMBL" id="BMJV01000002">
    <property type="protein sequence ID" value="GGG67620.1"/>
    <property type="molecule type" value="Genomic_DNA"/>
</dbReference>
<name>A0A8J2ZIP1_9RHOB</name>
<dbReference type="Proteomes" id="UP000617145">
    <property type="component" value="Unassembled WGS sequence"/>
</dbReference>
<proteinExistence type="predicted"/>
<reference evidence="1" key="1">
    <citation type="journal article" date="2014" name="Int. J. Syst. Evol. Microbiol.">
        <title>Complete genome sequence of Corynebacterium casei LMG S-19264T (=DSM 44701T), isolated from a smear-ripened cheese.</title>
        <authorList>
            <consortium name="US DOE Joint Genome Institute (JGI-PGF)"/>
            <person name="Walter F."/>
            <person name="Albersmeier A."/>
            <person name="Kalinowski J."/>
            <person name="Ruckert C."/>
        </authorList>
    </citation>
    <scope>NUCLEOTIDE SEQUENCE</scope>
    <source>
        <strain evidence="1">CGMCC 1.15762</strain>
    </source>
</reference>
<organism evidence="1 2">
    <name type="scientific">Salipiger pallidus</name>
    <dbReference type="NCBI Taxonomy" id="1775170"/>
    <lineage>
        <taxon>Bacteria</taxon>
        <taxon>Pseudomonadati</taxon>
        <taxon>Pseudomonadota</taxon>
        <taxon>Alphaproteobacteria</taxon>
        <taxon>Rhodobacterales</taxon>
        <taxon>Roseobacteraceae</taxon>
        <taxon>Salipiger</taxon>
    </lineage>
</organism>